<dbReference type="GeneTree" id="ENSGT00390000001663"/>
<accession>A0A3Q2FGU3</accession>
<sequence>MGKVLEFVDHNRERRFFLNNPPGSKLRIARLEDTFYKDKPDEVRGCSMFYLPEEVEMQVIGVIEGTSCPSDELLLMTCENGRLYAFDGEELHMVASSLLQLEYGHIEYPSTESYYNGQAFENMTEEDWAEVKQGAVGKKLDQEHEKLVESKKEKFLENLKSQKSKCSSEYGSIFRGEQSRSRAKKKKKC</sequence>
<dbReference type="AlphaFoldDB" id="A0A3Q2FGU3"/>
<name>A0A3Q2FGU3_CYPVA</name>
<dbReference type="OMA" id="DFPCEAF"/>
<reference evidence="2" key="2">
    <citation type="submission" date="2025-09" db="UniProtKB">
        <authorList>
            <consortium name="Ensembl"/>
        </authorList>
    </citation>
    <scope>IDENTIFICATION</scope>
</reference>
<dbReference type="Ensembl" id="ENSCVAT00000010672.1">
    <property type="protein sequence ID" value="ENSCVAP00000003060.1"/>
    <property type="gene ID" value="ENSCVAG00000000117.1"/>
</dbReference>
<keyword evidence="3" id="KW-1185">Reference proteome</keyword>
<organism evidence="2 3">
    <name type="scientific">Cyprinodon variegatus</name>
    <name type="common">Sheepshead minnow</name>
    <dbReference type="NCBI Taxonomy" id="28743"/>
    <lineage>
        <taxon>Eukaryota</taxon>
        <taxon>Metazoa</taxon>
        <taxon>Chordata</taxon>
        <taxon>Craniata</taxon>
        <taxon>Vertebrata</taxon>
        <taxon>Euteleostomi</taxon>
        <taxon>Actinopterygii</taxon>
        <taxon>Neopterygii</taxon>
        <taxon>Teleostei</taxon>
        <taxon>Neoteleostei</taxon>
        <taxon>Acanthomorphata</taxon>
        <taxon>Ovalentaria</taxon>
        <taxon>Atherinomorphae</taxon>
        <taxon>Cyprinodontiformes</taxon>
        <taxon>Cyprinodontidae</taxon>
        <taxon>Cyprinodon</taxon>
    </lineage>
</organism>
<dbReference type="Pfam" id="PF02393">
    <property type="entry name" value="US22"/>
    <property type="match status" value="1"/>
</dbReference>
<evidence type="ECO:0000256" key="1">
    <source>
        <dbReference type="SAM" id="MobiDB-lite"/>
    </source>
</evidence>
<protein>
    <submittedName>
        <fullName evidence="2">Uncharacterized protein</fullName>
    </submittedName>
</protein>
<feature type="region of interest" description="Disordered" evidence="1">
    <location>
        <begin position="160"/>
        <end position="189"/>
    </location>
</feature>
<dbReference type="Proteomes" id="UP000265020">
    <property type="component" value="Unassembled WGS sequence"/>
</dbReference>
<evidence type="ECO:0000313" key="3">
    <source>
        <dbReference type="Proteomes" id="UP000265020"/>
    </source>
</evidence>
<feature type="compositionally biased region" description="Polar residues" evidence="1">
    <location>
        <begin position="160"/>
        <end position="170"/>
    </location>
</feature>
<evidence type="ECO:0000313" key="2">
    <source>
        <dbReference type="Ensembl" id="ENSCVAP00000003060.1"/>
    </source>
</evidence>
<reference evidence="2" key="1">
    <citation type="submission" date="2025-08" db="UniProtKB">
        <authorList>
            <consortium name="Ensembl"/>
        </authorList>
    </citation>
    <scope>IDENTIFICATION</scope>
</reference>
<dbReference type="InterPro" id="IPR003360">
    <property type="entry name" value="US22-like"/>
</dbReference>
<proteinExistence type="predicted"/>